<organism evidence="1">
    <name type="scientific">Grammatophora oceanica</name>
    <dbReference type="NCBI Taxonomy" id="210454"/>
    <lineage>
        <taxon>Eukaryota</taxon>
        <taxon>Sar</taxon>
        <taxon>Stramenopiles</taxon>
        <taxon>Ochrophyta</taxon>
        <taxon>Bacillariophyta</taxon>
        <taxon>Fragilariophyceae</taxon>
        <taxon>Fragilariophycidae</taxon>
        <taxon>Rhabdonematales</taxon>
        <taxon>Grammatophoraceae</taxon>
        <taxon>Grammatophora</taxon>
    </lineage>
</organism>
<gene>
    <name evidence="1" type="ORF">GOCE00092_LOCUS12252</name>
</gene>
<sequence length="132" mass="14879">MQQRERTPTIRGQEQRMHFLHYDRVMLCFSTDRLAGTAPGPGPTTKKPQTKAHCCSEPCFVCFDCITFILPTIPYTFMFLIVDANPSYNTQQKKTSQPSVMSSIDCSFSVSAATISDRLLRVTFERSATGKK</sequence>
<name>A0A7S1UZX2_9STRA</name>
<dbReference type="EMBL" id="HBGK01023628">
    <property type="protein sequence ID" value="CAD9283340.1"/>
    <property type="molecule type" value="Transcribed_RNA"/>
</dbReference>
<protein>
    <submittedName>
        <fullName evidence="1">Uncharacterized protein</fullName>
    </submittedName>
</protein>
<proteinExistence type="predicted"/>
<reference evidence="1" key="1">
    <citation type="submission" date="2021-01" db="EMBL/GenBank/DDBJ databases">
        <authorList>
            <person name="Corre E."/>
            <person name="Pelletier E."/>
            <person name="Niang G."/>
            <person name="Scheremetjew M."/>
            <person name="Finn R."/>
            <person name="Kale V."/>
            <person name="Holt S."/>
            <person name="Cochrane G."/>
            <person name="Meng A."/>
            <person name="Brown T."/>
            <person name="Cohen L."/>
        </authorList>
    </citation>
    <scope>NUCLEOTIDE SEQUENCE</scope>
    <source>
        <strain evidence="1">CCMP 410</strain>
    </source>
</reference>
<accession>A0A7S1UZX2</accession>
<evidence type="ECO:0000313" key="1">
    <source>
        <dbReference type="EMBL" id="CAD9283340.1"/>
    </source>
</evidence>
<dbReference type="AlphaFoldDB" id="A0A7S1UZX2"/>